<dbReference type="GeneID" id="69038349"/>
<reference evidence="2" key="1">
    <citation type="submission" date="2009-02" db="EMBL/GenBank/DDBJ databases">
        <title>The Genome Sequence of Ajellomyces capsulatus strain G186AR.</title>
        <authorList>
            <consortium name="The Broad Institute Genome Sequencing Platform"/>
            <person name="Champion M."/>
            <person name="Cuomo C."/>
            <person name="Ma L.-J."/>
            <person name="Henn M.R."/>
            <person name="Sil A."/>
            <person name="Goldman B."/>
            <person name="Young S.K."/>
            <person name="Kodira C.D."/>
            <person name="Zeng Q."/>
            <person name="Koehrsen M."/>
            <person name="Alvarado L."/>
            <person name="Berlin A."/>
            <person name="Borenstein D."/>
            <person name="Chen Z."/>
            <person name="Engels R."/>
            <person name="Freedman E."/>
            <person name="Gellesch M."/>
            <person name="Goldberg J."/>
            <person name="Griggs A."/>
            <person name="Gujja S."/>
            <person name="Heiman D."/>
            <person name="Hepburn T."/>
            <person name="Howarth C."/>
            <person name="Jen D."/>
            <person name="Larson L."/>
            <person name="Lewis B."/>
            <person name="Mehta T."/>
            <person name="Park D."/>
            <person name="Pearson M."/>
            <person name="Roberts A."/>
            <person name="Saif S."/>
            <person name="Shea T."/>
            <person name="Shenoy N."/>
            <person name="Sisk P."/>
            <person name="Stolte C."/>
            <person name="Sykes S."/>
            <person name="Walk T."/>
            <person name="White J."/>
            <person name="Yandava C."/>
            <person name="Klein B."/>
            <person name="McEwen J.G."/>
            <person name="Puccia R."/>
            <person name="Goldman G.H."/>
            <person name="Felipe M.S."/>
            <person name="Nino-Vega G."/>
            <person name="San-Blas G."/>
            <person name="Taylor J."/>
            <person name="Mendoza L."/>
            <person name="Galagan J."/>
            <person name="Nusbaum C."/>
            <person name="Birren B."/>
        </authorList>
    </citation>
    <scope>NUCLEOTIDE SEQUENCE</scope>
    <source>
        <strain evidence="2">G186AR</strain>
    </source>
</reference>
<dbReference type="HOGENOM" id="CLU_2399172_0_0_1"/>
<organism evidence="2 3">
    <name type="scientific">Ajellomyces capsulatus (strain G186AR / H82 / ATCC MYA-2454 / RMSCC 2432)</name>
    <name type="common">Darling's disease fungus</name>
    <name type="synonym">Histoplasma capsulatum</name>
    <dbReference type="NCBI Taxonomy" id="447093"/>
    <lineage>
        <taxon>Eukaryota</taxon>
        <taxon>Fungi</taxon>
        <taxon>Dikarya</taxon>
        <taxon>Ascomycota</taxon>
        <taxon>Pezizomycotina</taxon>
        <taxon>Eurotiomycetes</taxon>
        <taxon>Eurotiomycetidae</taxon>
        <taxon>Onygenales</taxon>
        <taxon>Ajellomycetaceae</taxon>
        <taxon>Histoplasma</taxon>
    </lineage>
</organism>
<dbReference type="AlphaFoldDB" id="C0NQQ3"/>
<proteinExistence type="predicted"/>
<evidence type="ECO:0000313" key="3">
    <source>
        <dbReference type="Proteomes" id="UP000001631"/>
    </source>
</evidence>
<name>C0NQQ3_AJECG</name>
<protein>
    <submittedName>
        <fullName evidence="2">Uncharacterized protein</fullName>
    </submittedName>
</protein>
<accession>C0NQQ3</accession>
<dbReference type="RefSeq" id="XP_045286498.1">
    <property type="nucleotide sequence ID" value="XM_045432382.1"/>
</dbReference>
<gene>
    <name evidence="2" type="ORF">HCBG_05333</name>
</gene>
<dbReference type="Proteomes" id="UP000001631">
    <property type="component" value="Unassembled WGS sequence"/>
</dbReference>
<keyword evidence="3" id="KW-1185">Reference proteome</keyword>
<sequence length="93" mass="10274">MSEGPCRLVTYPGILPTPTFSSATDRFELFELRICISCSRNLRLVDIFHPPSYSSYPAFSSSPVSGPATGNFGVACRQHPPPPQLDGEHRHNR</sequence>
<dbReference type="EMBL" id="GG663369">
    <property type="protein sequence ID" value="EEH06017.1"/>
    <property type="molecule type" value="Genomic_DNA"/>
</dbReference>
<evidence type="ECO:0000313" key="2">
    <source>
        <dbReference type="EMBL" id="EEH06017.1"/>
    </source>
</evidence>
<feature type="region of interest" description="Disordered" evidence="1">
    <location>
        <begin position="70"/>
        <end position="93"/>
    </location>
</feature>
<evidence type="ECO:0000256" key="1">
    <source>
        <dbReference type="SAM" id="MobiDB-lite"/>
    </source>
</evidence>
<dbReference type="InParanoid" id="C0NQQ3"/>